<feature type="compositionally biased region" description="Polar residues" evidence="1">
    <location>
        <begin position="66"/>
        <end position="81"/>
    </location>
</feature>
<evidence type="ECO:0000313" key="2">
    <source>
        <dbReference type="EMBL" id="GIX85199.1"/>
    </source>
</evidence>
<sequence>MSLGGMYTDLSSGPSPEGFFYMKVEDSEYTYYLKCCWCGYPYVRSLPVNVYGDNVTPSNVGRWSWISHSPNDESSANSSWGRGSHIPNDESSANSSWGRGSHIPNDESSANSSRTRHHDMRDARNFAIERAAECNRSLGPCHCKCPQRHPEGSGEEIY</sequence>
<name>A0AAV4NNT7_CAEEX</name>
<proteinExistence type="predicted"/>
<dbReference type="Proteomes" id="UP001054945">
    <property type="component" value="Unassembled WGS sequence"/>
</dbReference>
<dbReference type="AlphaFoldDB" id="A0AAV4NNT7"/>
<reference evidence="2 3" key="1">
    <citation type="submission" date="2021-06" db="EMBL/GenBank/DDBJ databases">
        <title>Caerostris extrusa draft genome.</title>
        <authorList>
            <person name="Kono N."/>
            <person name="Arakawa K."/>
        </authorList>
    </citation>
    <scope>NUCLEOTIDE SEQUENCE [LARGE SCALE GENOMIC DNA]</scope>
</reference>
<evidence type="ECO:0000313" key="3">
    <source>
        <dbReference type="Proteomes" id="UP001054945"/>
    </source>
</evidence>
<gene>
    <name evidence="2" type="ORF">CEXT_706351</name>
</gene>
<accession>A0AAV4NNT7</accession>
<comment type="caution">
    <text evidence="2">The sequence shown here is derived from an EMBL/GenBank/DDBJ whole genome shotgun (WGS) entry which is preliminary data.</text>
</comment>
<keyword evidence="3" id="KW-1185">Reference proteome</keyword>
<feature type="compositionally biased region" description="Polar residues" evidence="1">
    <location>
        <begin position="89"/>
        <end position="98"/>
    </location>
</feature>
<feature type="region of interest" description="Disordered" evidence="1">
    <location>
        <begin position="66"/>
        <end position="118"/>
    </location>
</feature>
<protein>
    <submittedName>
        <fullName evidence="2">Uncharacterized protein</fullName>
    </submittedName>
</protein>
<evidence type="ECO:0000256" key="1">
    <source>
        <dbReference type="SAM" id="MobiDB-lite"/>
    </source>
</evidence>
<organism evidence="2 3">
    <name type="scientific">Caerostris extrusa</name>
    <name type="common">Bark spider</name>
    <name type="synonym">Caerostris bankana</name>
    <dbReference type="NCBI Taxonomy" id="172846"/>
    <lineage>
        <taxon>Eukaryota</taxon>
        <taxon>Metazoa</taxon>
        <taxon>Ecdysozoa</taxon>
        <taxon>Arthropoda</taxon>
        <taxon>Chelicerata</taxon>
        <taxon>Arachnida</taxon>
        <taxon>Araneae</taxon>
        <taxon>Araneomorphae</taxon>
        <taxon>Entelegynae</taxon>
        <taxon>Araneoidea</taxon>
        <taxon>Araneidae</taxon>
        <taxon>Caerostris</taxon>
    </lineage>
</organism>
<dbReference type="EMBL" id="BPLR01003488">
    <property type="protein sequence ID" value="GIX85199.1"/>
    <property type="molecule type" value="Genomic_DNA"/>
</dbReference>